<evidence type="ECO:0000313" key="1">
    <source>
        <dbReference type="EMBL" id="KGM37616.1"/>
    </source>
</evidence>
<protein>
    <recommendedName>
        <fullName evidence="3">Type VII secretion effector</fullName>
    </recommendedName>
</protein>
<sequence length="104" mass="11223">MGLKEIYMKEIKSDILIAQQLGAALKTGAEALISIAGAYKDEQTKLLGNDSAHHAIELSQSKAKDISAAIQSVCANIQSVAEEFQAIDEASASRFQLMEGRNRE</sequence>
<evidence type="ECO:0000313" key="2">
    <source>
        <dbReference type="Proteomes" id="UP000030019"/>
    </source>
</evidence>
<organism evidence="1 2">
    <name type="scientific">Streptococcus sinensis</name>
    <dbReference type="NCBI Taxonomy" id="176090"/>
    <lineage>
        <taxon>Bacteria</taxon>
        <taxon>Bacillati</taxon>
        <taxon>Bacillota</taxon>
        <taxon>Bacilli</taxon>
        <taxon>Lactobacillales</taxon>
        <taxon>Streptococcaceae</taxon>
        <taxon>Streptococcus</taxon>
    </lineage>
</organism>
<comment type="caution">
    <text evidence="1">The sequence shown here is derived from an EMBL/GenBank/DDBJ whole genome shotgun (WGS) entry which is preliminary data.</text>
</comment>
<dbReference type="Proteomes" id="UP000030019">
    <property type="component" value="Unassembled WGS sequence"/>
</dbReference>
<dbReference type="EMBL" id="JPEN01000042">
    <property type="protein sequence ID" value="KGM37616.1"/>
    <property type="molecule type" value="Genomic_DNA"/>
</dbReference>
<dbReference type="InterPro" id="IPR021477">
    <property type="entry name" value="TVIIS_effector_SACOL2603_fam"/>
</dbReference>
<keyword evidence="2" id="KW-1185">Reference proteome</keyword>
<reference evidence="1 2" key="1">
    <citation type="submission" date="2014-06" db="EMBL/GenBank/DDBJ databases">
        <authorList>
            <person name="Teng J.L."/>
            <person name="Huang Y."/>
            <person name="Tse H."/>
            <person name="Lau S.K."/>
            <person name="Woo P.C."/>
        </authorList>
    </citation>
    <scope>NUCLEOTIDE SEQUENCE [LARGE SCALE GENOMIC DNA]</scope>
    <source>
        <strain evidence="1 2">HKU4</strain>
    </source>
</reference>
<dbReference type="NCBIfam" id="TIGR04197">
    <property type="entry name" value="T7SS_SACOL2603"/>
    <property type="match status" value="1"/>
</dbReference>
<gene>
    <name evidence="1" type="ORF">SSIN_0557</name>
</gene>
<dbReference type="PATRIC" id="fig|176090.4.peg.552"/>
<name>A0A0A0DFU7_9STRE</name>
<dbReference type="AlphaFoldDB" id="A0A0A0DFU7"/>
<dbReference type="STRING" id="176090.SSIN_0557"/>
<proteinExistence type="predicted"/>
<accession>A0A0A0DFU7</accession>
<evidence type="ECO:0008006" key="3">
    <source>
        <dbReference type="Google" id="ProtNLM"/>
    </source>
</evidence>